<gene>
    <name evidence="7" type="primary">ecfT</name>
    <name evidence="7" type="ORF">GCM10011410_08750</name>
</gene>
<organism evidence="7 8">
    <name type="scientific">Hoyosella rhizosphaerae</name>
    <dbReference type="NCBI Taxonomy" id="1755582"/>
    <lineage>
        <taxon>Bacteria</taxon>
        <taxon>Bacillati</taxon>
        <taxon>Actinomycetota</taxon>
        <taxon>Actinomycetes</taxon>
        <taxon>Mycobacteriales</taxon>
        <taxon>Hoyosellaceae</taxon>
        <taxon>Hoyosella</taxon>
    </lineage>
</organism>
<keyword evidence="5 6" id="KW-0472">Membrane</keyword>
<evidence type="ECO:0000256" key="4">
    <source>
        <dbReference type="ARBA" id="ARBA00022989"/>
    </source>
</evidence>
<evidence type="ECO:0000313" key="8">
    <source>
        <dbReference type="Proteomes" id="UP000641514"/>
    </source>
</evidence>
<evidence type="ECO:0000256" key="1">
    <source>
        <dbReference type="ARBA" id="ARBA00004141"/>
    </source>
</evidence>
<sequence>MRLYDPSDSWLHRRNPLTLLTVAVCLAILVFTVPVWWWLCPVLLGLLLLMATLNNRRTIFSVWLVMMLPFAALSFLLQGLFFPEALTSMWEFGPARVTSDGLQLAALITLRVGSAIAGFLIFLAATFPPTLMNSLTHVGVHPKISFIVMSGVTLIPTFHSKANMVLLAQQARGVATQGSWLYRMKVLITVVKPVTLTVLSQVGDRAFALEQRGFGSTVRPTIYRPVNFPRTEKAACVALIVITVSTALLLVAVQ</sequence>
<dbReference type="InterPro" id="IPR003339">
    <property type="entry name" value="ABC/ECF_trnsptr_transmembrane"/>
</dbReference>
<feature type="transmembrane region" description="Helical" evidence="6">
    <location>
        <begin position="60"/>
        <end position="82"/>
    </location>
</feature>
<keyword evidence="4 6" id="KW-1133">Transmembrane helix</keyword>
<feature type="transmembrane region" description="Helical" evidence="6">
    <location>
        <begin position="102"/>
        <end position="125"/>
    </location>
</feature>
<evidence type="ECO:0000256" key="6">
    <source>
        <dbReference type="SAM" id="Phobius"/>
    </source>
</evidence>
<evidence type="ECO:0000256" key="2">
    <source>
        <dbReference type="ARBA" id="ARBA00022475"/>
    </source>
</evidence>
<dbReference type="GO" id="GO:0005886">
    <property type="term" value="C:plasma membrane"/>
    <property type="evidence" value="ECO:0007669"/>
    <property type="project" value="UniProtKB-ARBA"/>
</dbReference>
<evidence type="ECO:0000256" key="3">
    <source>
        <dbReference type="ARBA" id="ARBA00022692"/>
    </source>
</evidence>
<dbReference type="AlphaFoldDB" id="A0A916U3U0"/>
<feature type="transmembrane region" description="Helical" evidence="6">
    <location>
        <begin position="234"/>
        <end position="253"/>
    </location>
</feature>
<dbReference type="PANTHER" id="PTHR34857:SF2">
    <property type="entry name" value="SLL0384 PROTEIN"/>
    <property type="match status" value="1"/>
</dbReference>
<comment type="caution">
    <text evidence="7">The sequence shown here is derived from an EMBL/GenBank/DDBJ whole genome shotgun (WGS) entry which is preliminary data.</text>
</comment>
<reference evidence="7" key="1">
    <citation type="journal article" date="2014" name="Int. J. Syst. Evol. Microbiol.">
        <title>Complete genome sequence of Corynebacterium casei LMG S-19264T (=DSM 44701T), isolated from a smear-ripened cheese.</title>
        <authorList>
            <consortium name="US DOE Joint Genome Institute (JGI-PGF)"/>
            <person name="Walter F."/>
            <person name="Albersmeier A."/>
            <person name="Kalinowski J."/>
            <person name="Ruckert C."/>
        </authorList>
    </citation>
    <scope>NUCLEOTIDE SEQUENCE</scope>
    <source>
        <strain evidence="7">CGMCC 1.15478</strain>
    </source>
</reference>
<dbReference type="Pfam" id="PF02361">
    <property type="entry name" value="CbiQ"/>
    <property type="match status" value="1"/>
</dbReference>
<protein>
    <submittedName>
        <fullName evidence="7">Energy-coupling factor transporter transmembrane protein EcfT</fullName>
    </submittedName>
</protein>
<keyword evidence="3 6" id="KW-0812">Transmembrane</keyword>
<evidence type="ECO:0000256" key="5">
    <source>
        <dbReference type="ARBA" id="ARBA00023136"/>
    </source>
</evidence>
<dbReference type="EMBL" id="BMJH01000001">
    <property type="protein sequence ID" value="GGC58509.1"/>
    <property type="molecule type" value="Genomic_DNA"/>
</dbReference>
<dbReference type="InterPro" id="IPR051611">
    <property type="entry name" value="ECF_transporter_component"/>
</dbReference>
<dbReference type="Proteomes" id="UP000641514">
    <property type="component" value="Unassembled WGS sequence"/>
</dbReference>
<dbReference type="CDD" id="cd16914">
    <property type="entry name" value="EcfT"/>
    <property type="match status" value="1"/>
</dbReference>
<proteinExistence type="predicted"/>
<feature type="transmembrane region" description="Helical" evidence="6">
    <location>
        <begin position="20"/>
        <end position="48"/>
    </location>
</feature>
<evidence type="ECO:0000313" key="7">
    <source>
        <dbReference type="EMBL" id="GGC58509.1"/>
    </source>
</evidence>
<comment type="subcellular location">
    <subcellularLocation>
        <location evidence="1">Membrane</location>
        <topology evidence="1">Multi-pass membrane protein</topology>
    </subcellularLocation>
</comment>
<keyword evidence="2" id="KW-1003">Cell membrane</keyword>
<accession>A0A916U3U0</accession>
<reference evidence="7" key="2">
    <citation type="submission" date="2020-09" db="EMBL/GenBank/DDBJ databases">
        <authorList>
            <person name="Sun Q."/>
            <person name="Zhou Y."/>
        </authorList>
    </citation>
    <scope>NUCLEOTIDE SEQUENCE</scope>
    <source>
        <strain evidence="7">CGMCC 1.15478</strain>
    </source>
</reference>
<name>A0A916U3U0_9ACTN</name>
<dbReference type="RefSeq" id="WP_188670997.1">
    <property type="nucleotide sequence ID" value="NZ_BMJH01000001.1"/>
</dbReference>
<keyword evidence="8" id="KW-1185">Reference proteome</keyword>
<dbReference type="PANTHER" id="PTHR34857">
    <property type="entry name" value="SLL0384 PROTEIN"/>
    <property type="match status" value="1"/>
</dbReference>